<sequence>MSMAYVSDIDSELVDLNSAVIHLQTLLSSLTFNAEHEANYGMDGLYSTTGRRNQAETLNCAYNTCERYLASKINIDVLVHTLHELHLTPFILQLEHFLPLHLQKYLARILNDDKYDSDVDEGNETGEEDNLNVVEEVLHKGEEDGEMEPNQ</sequence>
<dbReference type="AlphaFoldDB" id="V5GWW1"/>
<name>V5GWW1_ANOGL</name>
<reference evidence="2" key="1">
    <citation type="submission" date="2013-07" db="EMBL/GenBank/DDBJ databases">
        <title>Midgut Transcriptome Profiling of Anoplphora glabripennis, a Lignocellulose Degrading, Wood-Boring Cerambycid.</title>
        <authorList>
            <person name="Scully E.D."/>
            <person name="Hoover K."/>
            <person name="Carlson J.E."/>
            <person name="Tien M."/>
            <person name="Geib S.M."/>
        </authorList>
    </citation>
    <scope>NUCLEOTIDE SEQUENCE</scope>
</reference>
<proteinExistence type="predicted"/>
<dbReference type="EMBL" id="GALX01002244">
    <property type="protein sequence ID" value="JAB66222.1"/>
    <property type="molecule type" value="Transcribed_RNA"/>
</dbReference>
<accession>V5GWW1</accession>
<feature type="region of interest" description="Disordered" evidence="1">
    <location>
        <begin position="116"/>
        <end position="151"/>
    </location>
</feature>
<organism evidence="2">
    <name type="scientific">Anoplophora glabripennis</name>
    <name type="common">Asian longhorn beetle</name>
    <name type="synonym">Anoplophora nobilis</name>
    <dbReference type="NCBI Taxonomy" id="217634"/>
    <lineage>
        <taxon>Eukaryota</taxon>
        <taxon>Metazoa</taxon>
        <taxon>Ecdysozoa</taxon>
        <taxon>Arthropoda</taxon>
        <taxon>Hexapoda</taxon>
        <taxon>Insecta</taxon>
        <taxon>Pterygota</taxon>
        <taxon>Neoptera</taxon>
        <taxon>Endopterygota</taxon>
        <taxon>Coleoptera</taxon>
        <taxon>Polyphaga</taxon>
        <taxon>Cucujiformia</taxon>
        <taxon>Chrysomeloidea</taxon>
        <taxon>Cerambycidae</taxon>
        <taxon>Lamiinae</taxon>
        <taxon>Lamiini</taxon>
        <taxon>Anoplophora</taxon>
    </lineage>
</organism>
<evidence type="ECO:0000256" key="1">
    <source>
        <dbReference type="SAM" id="MobiDB-lite"/>
    </source>
</evidence>
<evidence type="ECO:0000313" key="2">
    <source>
        <dbReference type="EMBL" id="JAB66222.1"/>
    </source>
</evidence>
<protein>
    <submittedName>
        <fullName evidence="2">Uncharacterized protein</fullName>
    </submittedName>
</protein>
<feature type="compositionally biased region" description="Acidic residues" evidence="1">
    <location>
        <begin position="118"/>
        <end position="130"/>
    </location>
</feature>